<accession>A0ABS1M8I1</accession>
<gene>
    <name evidence="1" type="ORF">JK358_21355</name>
</gene>
<sequence length="94" mass="10164">MTIFYNAGWMSSDLTGEAAHQEGGGCEPQWRLSWLPERLVSRGQAVAGMELAEFFSGNHCQRDVIVAARAIISAAELGIAVGEAMSALQGRRLR</sequence>
<dbReference type="RefSeq" id="WP_201949530.1">
    <property type="nucleotide sequence ID" value="NZ_JAERRJ010000008.1"/>
</dbReference>
<keyword evidence="2" id="KW-1185">Reference proteome</keyword>
<dbReference type="Proteomes" id="UP000602198">
    <property type="component" value="Unassembled WGS sequence"/>
</dbReference>
<evidence type="ECO:0000313" key="1">
    <source>
        <dbReference type="EMBL" id="MBL1076947.1"/>
    </source>
</evidence>
<evidence type="ECO:0000313" key="2">
    <source>
        <dbReference type="Proteomes" id="UP000602198"/>
    </source>
</evidence>
<organism evidence="1 2">
    <name type="scientific">Nocardia acididurans</name>
    <dbReference type="NCBI Taxonomy" id="2802282"/>
    <lineage>
        <taxon>Bacteria</taxon>
        <taxon>Bacillati</taxon>
        <taxon>Actinomycetota</taxon>
        <taxon>Actinomycetes</taxon>
        <taxon>Mycobacteriales</taxon>
        <taxon>Nocardiaceae</taxon>
        <taxon>Nocardia</taxon>
    </lineage>
</organism>
<name>A0ABS1M8I1_9NOCA</name>
<comment type="caution">
    <text evidence="1">The sequence shown here is derived from an EMBL/GenBank/DDBJ whole genome shotgun (WGS) entry which is preliminary data.</text>
</comment>
<proteinExistence type="predicted"/>
<protein>
    <submittedName>
        <fullName evidence="1">Uncharacterized protein</fullName>
    </submittedName>
</protein>
<reference evidence="1 2" key="1">
    <citation type="submission" date="2021-01" db="EMBL/GenBank/DDBJ databases">
        <title>WGS of actinomycetes isolated from Thailand.</title>
        <authorList>
            <person name="Thawai C."/>
        </authorList>
    </citation>
    <scope>NUCLEOTIDE SEQUENCE [LARGE SCALE GENOMIC DNA]</scope>
    <source>
        <strain evidence="1 2">LPG 2</strain>
    </source>
</reference>
<dbReference type="EMBL" id="JAERRJ010000008">
    <property type="protein sequence ID" value="MBL1076947.1"/>
    <property type="molecule type" value="Genomic_DNA"/>
</dbReference>